<evidence type="ECO:0000256" key="3">
    <source>
        <dbReference type="ARBA" id="ARBA00022475"/>
    </source>
</evidence>
<dbReference type="SUPFAM" id="SSF82866">
    <property type="entry name" value="Multidrug efflux transporter AcrB transmembrane domain"/>
    <property type="match status" value="2"/>
</dbReference>
<proteinExistence type="inferred from homology"/>
<protein>
    <submittedName>
        <fullName evidence="10">RND superfamily putative drug exporter</fullName>
    </submittedName>
</protein>
<feature type="transmembrane region" description="Helical" evidence="8">
    <location>
        <begin position="664"/>
        <end position="689"/>
    </location>
</feature>
<feature type="transmembrane region" description="Helical" evidence="8">
    <location>
        <begin position="286"/>
        <end position="308"/>
    </location>
</feature>
<dbReference type="Gene3D" id="1.20.1640.10">
    <property type="entry name" value="Multidrug efflux transporter AcrB transmembrane domain"/>
    <property type="match status" value="2"/>
</dbReference>
<feature type="transmembrane region" description="Helical" evidence="8">
    <location>
        <begin position="419"/>
        <end position="437"/>
    </location>
</feature>
<keyword evidence="4 8" id="KW-0812">Transmembrane</keyword>
<dbReference type="Pfam" id="PF03176">
    <property type="entry name" value="MMPL"/>
    <property type="match status" value="2"/>
</dbReference>
<comment type="similarity">
    <text evidence="2">Belongs to the resistance-nodulation-cell division (RND) (TC 2.A.6) family. MmpL subfamily.</text>
</comment>
<dbReference type="GO" id="GO:0005886">
    <property type="term" value="C:plasma membrane"/>
    <property type="evidence" value="ECO:0007669"/>
    <property type="project" value="UniProtKB-SubCell"/>
</dbReference>
<feature type="transmembrane region" description="Helical" evidence="8">
    <location>
        <begin position="566"/>
        <end position="584"/>
    </location>
</feature>
<evidence type="ECO:0000256" key="8">
    <source>
        <dbReference type="SAM" id="Phobius"/>
    </source>
</evidence>
<dbReference type="PANTHER" id="PTHR33406">
    <property type="entry name" value="MEMBRANE PROTEIN MJ1562-RELATED"/>
    <property type="match status" value="1"/>
</dbReference>
<keyword evidence="5 8" id="KW-1133">Transmembrane helix</keyword>
<evidence type="ECO:0000256" key="4">
    <source>
        <dbReference type="ARBA" id="ARBA00022692"/>
    </source>
</evidence>
<feature type="domain" description="Membrane transport protein MMPL" evidence="9">
    <location>
        <begin position="163"/>
        <end position="421"/>
    </location>
</feature>
<feature type="transmembrane region" description="Helical" evidence="8">
    <location>
        <begin position="329"/>
        <end position="352"/>
    </location>
</feature>
<dbReference type="PANTHER" id="PTHR33406:SF6">
    <property type="entry name" value="MEMBRANE PROTEIN YDGH-RELATED"/>
    <property type="match status" value="1"/>
</dbReference>
<comment type="caution">
    <text evidence="10">The sequence shown here is derived from an EMBL/GenBank/DDBJ whole genome shotgun (WGS) entry which is preliminary data.</text>
</comment>
<reference evidence="10 11" key="1">
    <citation type="submission" date="2019-06" db="EMBL/GenBank/DDBJ databases">
        <title>Sequencing the genomes of 1000 actinobacteria strains.</title>
        <authorList>
            <person name="Klenk H.-P."/>
        </authorList>
    </citation>
    <scope>NUCLEOTIDE SEQUENCE [LARGE SCALE GENOMIC DNA]</scope>
    <source>
        <strain evidence="10 11">DSM 12362</strain>
    </source>
</reference>
<evidence type="ECO:0000313" key="11">
    <source>
        <dbReference type="Proteomes" id="UP000315133"/>
    </source>
</evidence>
<name>A0A543K6L6_9MICO</name>
<feature type="compositionally biased region" description="Low complexity" evidence="7">
    <location>
        <begin position="109"/>
        <end position="128"/>
    </location>
</feature>
<keyword evidence="3" id="KW-1003">Cell membrane</keyword>
<feature type="region of interest" description="Disordered" evidence="7">
    <location>
        <begin position="96"/>
        <end position="163"/>
    </location>
</feature>
<feature type="transmembrane region" description="Helical" evidence="8">
    <location>
        <begin position="251"/>
        <end position="274"/>
    </location>
</feature>
<organism evidence="10 11">
    <name type="scientific">Ornithinimicrobium humiphilum</name>
    <dbReference type="NCBI Taxonomy" id="125288"/>
    <lineage>
        <taxon>Bacteria</taxon>
        <taxon>Bacillati</taxon>
        <taxon>Actinomycetota</taxon>
        <taxon>Actinomycetes</taxon>
        <taxon>Micrococcales</taxon>
        <taxon>Ornithinimicrobiaceae</taxon>
        <taxon>Ornithinimicrobium</taxon>
    </lineage>
</organism>
<sequence>MSRLANLIASRRSSWVVALVGMAIALGAIVGVGQAERDSSALDQLPAGFESTEGQALLDELPDEGTQTAIVLFTVEDDSIAERIPELAQLLEDVAPDGAEAPGSGGGAPAAEGAPAEGAPAGDQAGPREGVGEGAGQGGPPAGAEGGEAGGPPPGVADGAFPVIPSEDGTAAIGVLTLDARDATQARDAVAELRTGLTASAPEGVAAQVTGPAAIRADLASVFDGANFTLLAVTAGVVALLLIITYRSPVLWIIPLSVVGAADQAAATAATHVLKATGVPWDESTIGILSVLVFGAGTNYALLLISRYRDELRLHEDRFEAMRVALRRAAEPIIFSASTVVIGVLCLLLSVFPSTRGLGLACAVGVLVAMTAVLVILPAALVIFGRWIFWPQVPREGQAVLAESRSLWRRIGDTVAKAPAAYIVGTLVVLGAMAFGLTQLQSGLSQEDQFLDTPEAITAAQRLGESFPAGTSDPVLVVTRTEDTAVLEDLAETVAAVDGVDQATPLEPQVGIGQVQVVLDAEPGSEEATATVEAVRAALDGSGDVYLTGGDASTADADAGAVQDRWLVMPLILAGVLLALALLLRSILAPVILVSSVVMTFCAALGVSWWLFTGVFDFGAIDATMPLLAFVFLVALGVDYNIFLITRTLEEADVHGTREGVLRALGATGGVITSAGILLAAVFAVLGVLPLVVLAQIGVVICIGVLLDTLVVRTVLVPAIVRVLGERFWWPRKVGPGHGPKHTPAAVEAAEAVPAS</sequence>
<dbReference type="EMBL" id="VFPU01000003">
    <property type="protein sequence ID" value="TQM90729.1"/>
    <property type="molecule type" value="Genomic_DNA"/>
</dbReference>
<evidence type="ECO:0000256" key="1">
    <source>
        <dbReference type="ARBA" id="ARBA00004651"/>
    </source>
</evidence>
<keyword evidence="6 8" id="KW-0472">Membrane</keyword>
<feature type="region of interest" description="Disordered" evidence="7">
    <location>
        <begin position="737"/>
        <end position="756"/>
    </location>
</feature>
<gene>
    <name evidence="10" type="ORF">FB476_3111</name>
</gene>
<feature type="transmembrane region" description="Helical" evidence="8">
    <location>
        <begin position="358"/>
        <end position="385"/>
    </location>
</feature>
<feature type="transmembrane region" description="Helical" evidence="8">
    <location>
        <begin position="695"/>
        <end position="724"/>
    </location>
</feature>
<evidence type="ECO:0000259" key="9">
    <source>
        <dbReference type="Pfam" id="PF03176"/>
    </source>
</evidence>
<dbReference type="OrthoDB" id="2365435at2"/>
<dbReference type="AlphaFoldDB" id="A0A543K6L6"/>
<feature type="compositionally biased region" description="Gly residues" evidence="7">
    <location>
        <begin position="132"/>
        <end position="150"/>
    </location>
</feature>
<dbReference type="InterPro" id="IPR050545">
    <property type="entry name" value="Mycobact_MmpL"/>
</dbReference>
<feature type="compositionally biased region" description="Low complexity" evidence="7">
    <location>
        <begin position="744"/>
        <end position="756"/>
    </location>
</feature>
<evidence type="ECO:0000256" key="2">
    <source>
        <dbReference type="ARBA" id="ARBA00010157"/>
    </source>
</evidence>
<keyword evidence="11" id="KW-1185">Reference proteome</keyword>
<evidence type="ECO:0000256" key="5">
    <source>
        <dbReference type="ARBA" id="ARBA00022989"/>
    </source>
</evidence>
<evidence type="ECO:0000256" key="6">
    <source>
        <dbReference type="ARBA" id="ARBA00023136"/>
    </source>
</evidence>
<accession>A0A543K6L6</accession>
<feature type="domain" description="Membrane transport protein MMPL" evidence="9">
    <location>
        <begin position="511"/>
        <end position="733"/>
    </location>
</feature>
<evidence type="ECO:0000256" key="7">
    <source>
        <dbReference type="SAM" id="MobiDB-lite"/>
    </source>
</evidence>
<feature type="transmembrane region" description="Helical" evidence="8">
    <location>
        <begin position="591"/>
        <end position="612"/>
    </location>
</feature>
<evidence type="ECO:0000313" key="10">
    <source>
        <dbReference type="EMBL" id="TQM90729.1"/>
    </source>
</evidence>
<dbReference type="InterPro" id="IPR004869">
    <property type="entry name" value="MMPL_dom"/>
</dbReference>
<feature type="transmembrane region" description="Helical" evidence="8">
    <location>
        <begin position="225"/>
        <end position="244"/>
    </location>
</feature>
<dbReference type="RefSeq" id="WP_141821067.1">
    <property type="nucleotide sequence ID" value="NZ_BAAAIL010000005.1"/>
</dbReference>
<dbReference type="Proteomes" id="UP000315133">
    <property type="component" value="Unassembled WGS sequence"/>
</dbReference>
<comment type="subcellular location">
    <subcellularLocation>
        <location evidence="1">Cell membrane</location>
        <topology evidence="1">Multi-pass membrane protein</topology>
    </subcellularLocation>
</comment>
<feature type="transmembrane region" description="Helical" evidence="8">
    <location>
        <begin position="624"/>
        <end position="643"/>
    </location>
</feature>